<dbReference type="SUPFAM" id="SSF81301">
    <property type="entry name" value="Nucleotidyltransferase"/>
    <property type="match status" value="1"/>
</dbReference>
<gene>
    <name evidence="2" type="ORF">ACFO8Q_19290</name>
</gene>
<dbReference type="Pfam" id="PF18765">
    <property type="entry name" value="Polbeta"/>
    <property type="match status" value="1"/>
</dbReference>
<evidence type="ECO:0000313" key="2">
    <source>
        <dbReference type="EMBL" id="MFC4769479.1"/>
    </source>
</evidence>
<dbReference type="InterPro" id="IPR043519">
    <property type="entry name" value="NT_sf"/>
</dbReference>
<proteinExistence type="predicted"/>
<dbReference type="Gene3D" id="3.30.460.10">
    <property type="entry name" value="Beta Polymerase, domain 2"/>
    <property type="match status" value="1"/>
</dbReference>
<name>A0ABV9Q6N6_9BACL</name>
<dbReference type="Proteomes" id="UP001596002">
    <property type="component" value="Unassembled WGS sequence"/>
</dbReference>
<reference evidence="3" key="1">
    <citation type="journal article" date="2019" name="Int. J. Syst. Evol. Microbiol.">
        <title>The Global Catalogue of Microorganisms (GCM) 10K type strain sequencing project: providing services to taxonomists for standard genome sequencing and annotation.</title>
        <authorList>
            <consortium name="The Broad Institute Genomics Platform"/>
            <consortium name="The Broad Institute Genome Sequencing Center for Infectious Disease"/>
            <person name="Wu L."/>
            <person name="Ma J."/>
        </authorList>
    </citation>
    <scope>NUCLEOTIDE SEQUENCE [LARGE SCALE GENOMIC DNA]</scope>
    <source>
        <strain evidence="3">WYCCWR 12678</strain>
    </source>
</reference>
<organism evidence="2 3">
    <name type="scientific">Effusibacillus consociatus</name>
    <dbReference type="NCBI Taxonomy" id="1117041"/>
    <lineage>
        <taxon>Bacteria</taxon>
        <taxon>Bacillati</taxon>
        <taxon>Bacillota</taxon>
        <taxon>Bacilli</taxon>
        <taxon>Bacillales</taxon>
        <taxon>Alicyclobacillaceae</taxon>
        <taxon>Effusibacillus</taxon>
    </lineage>
</organism>
<protein>
    <submittedName>
        <fullName evidence="2">Nucleotidyltransferase domain-containing protein</fullName>
    </submittedName>
</protein>
<evidence type="ECO:0000259" key="1">
    <source>
        <dbReference type="Pfam" id="PF18765"/>
    </source>
</evidence>
<evidence type="ECO:0000313" key="3">
    <source>
        <dbReference type="Proteomes" id="UP001596002"/>
    </source>
</evidence>
<dbReference type="RefSeq" id="WP_380028040.1">
    <property type="nucleotide sequence ID" value="NZ_JBHSHC010000132.1"/>
</dbReference>
<feature type="domain" description="Polymerase beta nucleotidyltransferase" evidence="1">
    <location>
        <begin position="15"/>
        <end position="53"/>
    </location>
</feature>
<dbReference type="EMBL" id="JBHSHC010000132">
    <property type="protein sequence ID" value="MFC4769479.1"/>
    <property type="molecule type" value="Genomic_DNA"/>
</dbReference>
<comment type="caution">
    <text evidence="2">The sequence shown here is derived from an EMBL/GenBank/DDBJ whole genome shotgun (WGS) entry which is preliminary data.</text>
</comment>
<dbReference type="InterPro" id="IPR041633">
    <property type="entry name" value="Polbeta"/>
</dbReference>
<accession>A0ABV9Q6N6</accession>
<dbReference type="CDD" id="cd05403">
    <property type="entry name" value="NT_KNTase_like"/>
    <property type="match status" value="1"/>
</dbReference>
<keyword evidence="3" id="KW-1185">Reference proteome</keyword>
<sequence>MNQFGISEKSFQLLLDTFMQYTQVEEVILFGSRAKGNCKKGSDIDLAIKIKGEECSASLALTLQS</sequence>